<evidence type="ECO:0000256" key="1">
    <source>
        <dbReference type="ARBA" id="ARBA00004123"/>
    </source>
</evidence>
<evidence type="ECO:0008006" key="6">
    <source>
        <dbReference type="Google" id="ProtNLM"/>
    </source>
</evidence>
<reference evidence="4 5" key="1">
    <citation type="submission" date="2021-09" db="EMBL/GenBank/DDBJ databases">
        <title>Genomic insights and catalytic innovation underlie evolution of tropane alkaloids biosynthesis.</title>
        <authorList>
            <person name="Wang Y.-J."/>
            <person name="Tian T."/>
            <person name="Huang J.-P."/>
            <person name="Huang S.-X."/>
        </authorList>
    </citation>
    <scope>NUCLEOTIDE SEQUENCE [LARGE SCALE GENOMIC DNA]</scope>
    <source>
        <strain evidence="4">KIB-2018</strain>
        <tissue evidence="4">Leaf</tissue>
    </source>
</reference>
<dbReference type="EMBL" id="JAIWQS010000006">
    <property type="protein sequence ID" value="KAJ8761591.1"/>
    <property type="molecule type" value="Genomic_DNA"/>
</dbReference>
<dbReference type="PROSITE" id="PS51543">
    <property type="entry name" value="FYRC"/>
    <property type="match status" value="1"/>
</dbReference>
<keyword evidence="5" id="KW-1185">Reference proteome</keyword>
<comment type="caution">
    <text evidence="4">The sequence shown here is derived from an EMBL/GenBank/DDBJ whole genome shotgun (WGS) entry which is preliminary data.</text>
</comment>
<proteinExistence type="predicted"/>
<feature type="region of interest" description="Disordered" evidence="3">
    <location>
        <begin position="1"/>
        <end position="21"/>
    </location>
</feature>
<evidence type="ECO:0000313" key="5">
    <source>
        <dbReference type="Proteomes" id="UP001159364"/>
    </source>
</evidence>
<dbReference type="Proteomes" id="UP001159364">
    <property type="component" value="Linkage Group LG06"/>
</dbReference>
<dbReference type="InterPro" id="IPR003888">
    <property type="entry name" value="FYrich_N"/>
</dbReference>
<dbReference type="InterPro" id="IPR003889">
    <property type="entry name" value="FYrich_C"/>
</dbReference>
<accession>A0AAV8T497</accession>
<evidence type="ECO:0000313" key="4">
    <source>
        <dbReference type="EMBL" id="KAJ8761591.1"/>
    </source>
</evidence>
<comment type="subcellular location">
    <subcellularLocation>
        <location evidence="1">Nucleus</location>
    </subcellularLocation>
</comment>
<dbReference type="PROSITE" id="PS51542">
    <property type="entry name" value="FYRN"/>
    <property type="match status" value="1"/>
</dbReference>
<dbReference type="Pfam" id="PF05965">
    <property type="entry name" value="FYRC"/>
    <property type="match status" value="1"/>
</dbReference>
<dbReference type="Pfam" id="PF05964">
    <property type="entry name" value="FYRN"/>
    <property type="match status" value="1"/>
</dbReference>
<organism evidence="4 5">
    <name type="scientific">Erythroxylum novogranatense</name>
    <dbReference type="NCBI Taxonomy" id="1862640"/>
    <lineage>
        <taxon>Eukaryota</taxon>
        <taxon>Viridiplantae</taxon>
        <taxon>Streptophyta</taxon>
        <taxon>Embryophyta</taxon>
        <taxon>Tracheophyta</taxon>
        <taxon>Spermatophyta</taxon>
        <taxon>Magnoliopsida</taxon>
        <taxon>eudicotyledons</taxon>
        <taxon>Gunneridae</taxon>
        <taxon>Pentapetalae</taxon>
        <taxon>rosids</taxon>
        <taxon>fabids</taxon>
        <taxon>Malpighiales</taxon>
        <taxon>Erythroxylaceae</taxon>
        <taxon>Erythroxylum</taxon>
    </lineage>
</organism>
<dbReference type="Gene3D" id="3.30.160.360">
    <property type="match status" value="1"/>
</dbReference>
<keyword evidence="2" id="KW-0539">Nucleus</keyword>
<dbReference type="AlphaFoldDB" id="A0AAV8T497"/>
<evidence type="ECO:0000256" key="2">
    <source>
        <dbReference type="ARBA" id="ARBA00023242"/>
    </source>
</evidence>
<evidence type="ECO:0000256" key="3">
    <source>
        <dbReference type="SAM" id="MobiDB-lite"/>
    </source>
</evidence>
<name>A0AAV8T497_9ROSI</name>
<gene>
    <name evidence="4" type="ORF">K2173_004367</name>
</gene>
<dbReference type="GO" id="GO:0140993">
    <property type="term" value="F:histone modifying activity"/>
    <property type="evidence" value="ECO:0007669"/>
    <property type="project" value="UniProtKB-ARBA"/>
</dbReference>
<sequence>MNADTCETLGGEDDASTDSGGDFYKDEVIQRILGSLGTSPYVIGDLQLLSLGSIVKDSEYFQDDRFIWPKGYTTLRKFNSIAVYKMEVLRDEYAKIQPLFRVTLDNGEQIKGSTPSACWKKIYKRMKLENGTSNSIDG</sequence>
<dbReference type="GO" id="GO:0005634">
    <property type="term" value="C:nucleus"/>
    <property type="evidence" value="ECO:0007669"/>
    <property type="project" value="UniProtKB-SubCell"/>
</dbReference>
<protein>
    <recommendedName>
        <fullName evidence="6">FYR N-terminal domain-containing protein</fullName>
    </recommendedName>
</protein>
<dbReference type="GO" id="GO:0048731">
    <property type="term" value="P:system development"/>
    <property type="evidence" value="ECO:0007669"/>
    <property type="project" value="UniProtKB-ARBA"/>
</dbReference>